<evidence type="ECO:0000313" key="1">
    <source>
        <dbReference type="EMBL" id="VFJ68516.1"/>
    </source>
</evidence>
<organism evidence="1">
    <name type="scientific">Candidatus Kentrum sp. FW</name>
    <dbReference type="NCBI Taxonomy" id="2126338"/>
    <lineage>
        <taxon>Bacteria</taxon>
        <taxon>Pseudomonadati</taxon>
        <taxon>Pseudomonadota</taxon>
        <taxon>Gammaproteobacteria</taxon>
        <taxon>Candidatus Kentrum</taxon>
    </lineage>
</organism>
<dbReference type="AlphaFoldDB" id="A0A450TL93"/>
<gene>
    <name evidence="1" type="ORF">BECKFW1821B_GA0114236_11453</name>
</gene>
<protein>
    <submittedName>
        <fullName evidence="1">Uncharacterized protein</fullName>
    </submittedName>
</protein>
<sequence>MENHGIKNKKWTANSTKITKEKIDAFFVFHVIFVD</sequence>
<reference evidence="1" key="1">
    <citation type="submission" date="2019-02" db="EMBL/GenBank/DDBJ databases">
        <authorList>
            <person name="Gruber-Vodicka R. H."/>
            <person name="Seah K. B. B."/>
        </authorList>
    </citation>
    <scope>NUCLEOTIDE SEQUENCE</scope>
    <source>
        <strain evidence="1">BECK_BZ106</strain>
    </source>
</reference>
<dbReference type="EMBL" id="CAADFD010000145">
    <property type="protein sequence ID" value="VFJ68516.1"/>
    <property type="molecule type" value="Genomic_DNA"/>
</dbReference>
<name>A0A450TL93_9GAMM</name>
<proteinExistence type="predicted"/>
<accession>A0A450TL93</accession>